<evidence type="ECO:0000313" key="2">
    <source>
        <dbReference type="EMBL" id="CAI9604879.1"/>
    </source>
</evidence>
<protein>
    <submittedName>
        <fullName evidence="2">Uncharacterized protein</fullName>
    </submittedName>
</protein>
<gene>
    <name evidence="2" type="ORF">SPARVUS_LOCUS13517878</name>
</gene>
<feature type="non-terminal residue" evidence="2">
    <location>
        <position position="62"/>
    </location>
</feature>
<reference evidence="2" key="1">
    <citation type="submission" date="2023-05" db="EMBL/GenBank/DDBJ databases">
        <authorList>
            <person name="Stuckert A."/>
        </authorList>
    </citation>
    <scope>NUCLEOTIDE SEQUENCE</scope>
</reference>
<organism evidence="2 3">
    <name type="scientific">Staurois parvus</name>
    <dbReference type="NCBI Taxonomy" id="386267"/>
    <lineage>
        <taxon>Eukaryota</taxon>
        <taxon>Metazoa</taxon>
        <taxon>Chordata</taxon>
        <taxon>Craniata</taxon>
        <taxon>Vertebrata</taxon>
        <taxon>Euteleostomi</taxon>
        <taxon>Amphibia</taxon>
        <taxon>Batrachia</taxon>
        <taxon>Anura</taxon>
        <taxon>Neobatrachia</taxon>
        <taxon>Ranoidea</taxon>
        <taxon>Ranidae</taxon>
        <taxon>Staurois</taxon>
    </lineage>
</organism>
<name>A0ABN9G7C5_9NEOB</name>
<proteinExistence type="predicted"/>
<dbReference type="EMBL" id="CATNWA010018038">
    <property type="protein sequence ID" value="CAI9604879.1"/>
    <property type="molecule type" value="Genomic_DNA"/>
</dbReference>
<evidence type="ECO:0000256" key="1">
    <source>
        <dbReference type="SAM" id="SignalP"/>
    </source>
</evidence>
<sequence>MWGDQAVSCFTVSTLLCRALLCKAIHSSMQELTGERNPRPQIPAWVGHACISRACPTWKCKI</sequence>
<accession>A0ABN9G7C5</accession>
<keyword evidence="1" id="KW-0732">Signal</keyword>
<evidence type="ECO:0000313" key="3">
    <source>
        <dbReference type="Proteomes" id="UP001162483"/>
    </source>
</evidence>
<keyword evidence="3" id="KW-1185">Reference proteome</keyword>
<dbReference type="Proteomes" id="UP001162483">
    <property type="component" value="Unassembled WGS sequence"/>
</dbReference>
<feature type="chain" id="PRO_5046177148" evidence="1">
    <location>
        <begin position="25"/>
        <end position="62"/>
    </location>
</feature>
<comment type="caution">
    <text evidence="2">The sequence shown here is derived from an EMBL/GenBank/DDBJ whole genome shotgun (WGS) entry which is preliminary data.</text>
</comment>
<feature type="signal peptide" evidence="1">
    <location>
        <begin position="1"/>
        <end position="24"/>
    </location>
</feature>